<dbReference type="InterPro" id="IPR000538">
    <property type="entry name" value="Link_dom"/>
</dbReference>
<dbReference type="OMA" id="MPTINAN"/>
<dbReference type="InterPro" id="IPR013783">
    <property type="entry name" value="Ig-like_fold"/>
</dbReference>
<dbReference type="PANTHER" id="PTHR22804:SF54">
    <property type="match status" value="1"/>
</dbReference>
<dbReference type="Proteomes" id="UP000694388">
    <property type="component" value="Unplaced"/>
</dbReference>
<dbReference type="GO" id="GO:0010001">
    <property type="term" value="P:glial cell differentiation"/>
    <property type="evidence" value="ECO:0007669"/>
    <property type="project" value="TreeGrafter"/>
</dbReference>
<evidence type="ECO:0000313" key="7">
    <source>
        <dbReference type="Ensembl" id="ENSEBUP00000025569.1"/>
    </source>
</evidence>
<dbReference type="GeneTree" id="ENSGT00940000158649"/>
<evidence type="ECO:0000256" key="5">
    <source>
        <dbReference type="PROSITE-ProRule" id="PRU00323"/>
    </source>
</evidence>
<keyword evidence="8" id="KW-1185">Reference proteome</keyword>
<feature type="domain" description="Link" evidence="6">
    <location>
        <begin position="139"/>
        <end position="234"/>
    </location>
</feature>
<dbReference type="PROSITE" id="PS50963">
    <property type="entry name" value="LINK_2"/>
    <property type="match status" value="2"/>
</dbReference>
<dbReference type="InterPro" id="IPR036179">
    <property type="entry name" value="Ig-like_dom_sf"/>
</dbReference>
<accession>A0A8C4R9Q4</accession>
<organism evidence="7 8">
    <name type="scientific">Eptatretus burgeri</name>
    <name type="common">Inshore hagfish</name>
    <dbReference type="NCBI Taxonomy" id="7764"/>
    <lineage>
        <taxon>Eukaryota</taxon>
        <taxon>Metazoa</taxon>
        <taxon>Chordata</taxon>
        <taxon>Craniata</taxon>
        <taxon>Vertebrata</taxon>
        <taxon>Cyclostomata</taxon>
        <taxon>Myxini</taxon>
        <taxon>Myxiniformes</taxon>
        <taxon>Myxinidae</taxon>
        <taxon>Eptatretinae</taxon>
        <taxon>Eptatretus</taxon>
    </lineage>
</organism>
<dbReference type="Gene3D" id="3.10.100.10">
    <property type="entry name" value="Mannose-Binding Protein A, subunit A"/>
    <property type="match status" value="2"/>
</dbReference>
<evidence type="ECO:0000256" key="1">
    <source>
        <dbReference type="ARBA" id="ARBA00004613"/>
    </source>
</evidence>
<dbReference type="Ensembl" id="ENSEBUT00000026145.1">
    <property type="protein sequence ID" value="ENSEBUP00000025569.1"/>
    <property type="gene ID" value="ENSEBUG00000015757.1"/>
</dbReference>
<evidence type="ECO:0000256" key="4">
    <source>
        <dbReference type="ARBA" id="ARBA00023157"/>
    </source>
</evidence>
<dbReference type="GO" id="GO:0007417">
    <property type="term" value="P:central nervous system development"/>
    <property type="evidence" value="ECO:0007669"/>
    <property type="project" value="TreeGrafter"/>
</dbReference>
<reference evidence="7" key="2">
    <citation type="submission" date="2025-09" db="UniProtKB">
        <authorList>
            <consortium name="Ensembl"/>
        </authorList>
    </citation>
    <scope>IDENTIFICATION</scope>
</reference>
<feature type="domain" description="Link" evidence="6">
    <location>
        <begin position="239"/>
        <end position="337"/>
    </location>
</feature>
<dbReference type="FunFam" id="3.10.100.10:FF:000002">
    <property type="entry name" value="Hyaluronan proteoglycan link protein 1"/>
    <property type="match status" value="1"/>
</dbReference>
<dbReference type="Gene3D" id="2.60.40.10">
    <property type="entry name" value="Immunoglobulins"/>
    <property type="match status" value="1"/>
</dbReference>
<reference evidence="7" key="1">
    <citation type="submission" date="2025-08" db="UniProtKB">
        <authorList>
            <consortium name="Ensembl"/>
        </authorList>
    </citation>
    <scope>IDENTIFICATION</scope>
</reference>
<feature type="disulfide bond" evidence="5">
    <location>
        <begin position="284"/>
        <end position="305"/>
    </location>
</feature>
<dbReference type="GO" id="GO:0072534">
    <property type="term" value="C:perineuronal net"/>
    <property type="evidence" value="ECO:0007669"/>
    <property type="project" value="TreeGrafter"/>
</dbReference>
<sequence>MTPPGPIESSLASSISISCLFRSKGRYVPPLIKLSRISATGGIVCLIILKGRSLAIASSFLGRVEVVGQGAVQSVSMFPLWMSYETGRAKVHHESFTDGANVTFTLLGLRKSDAGRYVCEVKNALAQGQDFVDLKVHGVVYHYRPDSGRYTLSHFAAQAACVASGGTLASPAQLLVAFHDGMDRCDAGWLSDGSVRYPINRPRAGCEGDCKGVPGVRTYGLRQPREKYDAYCYAEKLQGEVIYTTAPGQLTLAAAWRLCWAIGAHGLATPAALHLAWQAGLDHCEAGWLADGSVRYPICTHQQKCGSLAKGIYTLYRYANQSGFPDPGGHYGAYCHIHTLSFLVKMRKFDRITEFAGVRECVREKSCGE</sequence>
<dbReference type="SMART" id="SM00445">
    <property type="entry name" value="LINK"/>
    <property type="match status" value="2"/>
</dbReference>
<keyword evidence="2" id="KW-0964">Secreted</keyword>
<proteinExistence type="predicted"/>
<feature type="disulfide bond" evidence="5">
    <location>
        <begin position="185"/>
        <end position="206"/>
    </location>
</feature>
<dbReference type="PANTHER" id="PTHR22804">
    <property type="entry name" value="AGGRECAN/VERSICAN PROTEOGLYCAN"/>
    <property type="match status" value="1"/>
</dbReference>
<evidence type="ECO:0000259" key="6">
    <source>
        <dbReference type="PROSITE" id="PS50963"/>
    </source>
</evidence>
<name>A0A8C4R9Q4_EPTBU</name>
<dbReference type="GO" id="GO:0007155">
    <property type="term" value="P:cell adhesion"/>
    <property type="evidence" value="ECO:0007669"/>
    <property type="project" value="InterPro"/>
</dbReference>
<dbReference type="PROSITE" id="PS01241">
    <property type="entry name" value="LINK_1"/>
    <property type="match status" value="1"/>
</dbReference>
<dbReference type="AlphaFoldDB" id="A0A8C4R9Q4"/>
<keyword evidence="3" id="KW-0677">Repeat</keyword>
<dbReference type="InterPro" id="IPR016186">
    <property type="entry name" value="C-type_lectin-like/link_sf"/>
</dbReference>
<dbReference type="InterPro" id="IPR050691">
    <property type="entry name" value="Hyaluronan_bind_Proteoglycan"/>
</dbReference>
<evidence type="ECO:0000256" key="3">
    <source>
        <dbReference type="ARBA" id="ARBA00022737"/>
    </source>
</evidence>
<dbReference type="Pfam" id="PF00193">
    <property type="entry name" value="Xlink"/>
    <property type="match status" value="2"/>
</dbReference>
<keyword evidence="4 5" id="KW-1015">Disulfide bond</keyword>
<dbReference type="PRINTS" id="PR01265">
    <property type="entry name" value="LINKMODULE"/>
</dbReference>
<dbReference type="CDD" id="cd03517">
    <property type="entry name" value="Link_domain_CSPGs_modules_1_3"/>
    <property type="match status" value="1"/>
</dbReference>
<dbReference type="GO" id="GO:0002052">
    <property type="term" value="P:positive regulation of neuroblast proliferation"/>
    <property type="evidence" value="ECO:0007669"/>
    <property type="project" value="TreeGrafter"/>
</dbReference>
<evidence type="ECO:0000256" key="2">
    <source>
        <dbReference type="ARBA" id="ARBA00022525"/>
    </source>
</evidence>
<dbReference type="SUPFAM" id="SSF48726">
    <property type="entry name" value="Immunoglobulin"/>
    <property type="match status" value="1"/>
</dbReference>
<dbReference type="InterPro" id="IPR016187">
    <property type="entry name" value="CTDL_fold"/>
</dbReference>
<dbReference type="GO" id="GO:0005540">
    <property type="term" value="F:hyaluronic acid binding"/>
    <property type="evidence" value="ECO:0007669"/>
    <property type="project" value="InterPro"/>
</dbReference>
<dbReference type="GO" id="GO:0005615">
    <property type="term" value="C:extracellular space"/>
    <property type="evidence" value="ECO:0007669"/>
    <property type="project" value="TreeGrafter"/>
</dbReference>
<dbReference type="GO" id="GO:0045202">
    <property type="term" value="C:synapse"/>
    <property type="evidence" value="ECO:0007669"/>
    <property type="project" value="TreeGrafter"/>
</dbReference>
<dbReference type="GO" id="GO:0001501">
    <property type="term" value="P:skeletal system development"/>
    <property type="evidence" value="ECO:0007669"/>
    <property type="project" value="TreeGrafter"/>
</dbReference>
<dbReference type="SUPFAM" id="SSF56436">
    <property type="entry name" value="C-type lectin-like"/>
    <property type="match status" value="2"/>
</dbReference>
<comment type="subcellular location">
    <subcellularLocation>
        <location evidence="1">Secreted</location>
    </subcellularLocation>
</comment>
<evidence type="ECO:0000313" key="8">
    <source>
        <dbReference type="Proteomes" id="UP000694388"/>
    </source>
</evidence>
<protein>
    <recommendedName>
        <fullName evidence="6">Link domain-containing protein</fullName>
    </recommendedName>
</protein>
<comment type="caution">
    <text evidence="5">Lacks conserved residue(s) required for the propagation of feature annotation.</text>
</comment>